<comment type="subcellular location">
    <subcellularLocation>
        <location evidence="1">Cell membrane</location>
        <topology evidence="1">Multi-pass membrane protein</topology>
    </subcellularLocation>
</comment>
<feature type="transmembrane region" description="Helical" evidence="7">
    <location>
        <begin position="66"/>
        <end position="91"/>
    </location>
</feature>
<feature type="non-terminal residue" evidence="8">
    <location>
        <position position="98"/>
    </location>
</feature>
<keyword evidence="5 7" id="KW-1133">Transmembrane helix</keyword>
<feature type="non-terminal residue" evidence="8">
    <location>
        <position position="1"/>
    </location>
</feature>
<evidence type="ECO:0000256" key="5">
    <source>
        <dbReference type="ARBA" id="ARBA00022989"/>
    </source>
</evidence>
<evidence type="ECO:0000256" key="4">
    <source>
        <dbReference type="ARBA" id="ARBA00022692"/>
    </source>
</evidence>
<dbReference type="PANTHER" id="PTHR43266:SF2">
    <property type="entry name" value="MAJOR FACILITATOR SUPERFAMILY (MFS) PROFILE DOMAIN-CONTAINING PROTEIN"/>
    <property type="match status" value="1"/>
</dbReference>
<evidence type="ECO:0000256" key="1">
    <source>
        <dbReference type="ARBA" id="ARBA00004651"/>
    </source>
</evidence>
<dbReference type="Gene3D" id="1.20.1250.20">
    <property type="entry name" value="MFS general substrate transporter like domains"/>
    <property type="match status" value="1"/>
</dbReference>
<evidence type="ECO:0000256" key="7">
    <source>
        <dbReference type="SAM" id="Phobius"/>
    </source>
</evidence>
<feature type="transmembrane region" description="Helical" evidence="7">
    <location>
        <begin position="7"/>
        <end position="23"/>
    </location>
</feature>
<feature type="transmembrane region" description="Helical" evidence="7">
    <location>
        <begin position="29"/>
        <end position="46"/>
    </location>
</feature>
<dbReference type="GO" id="GO:0005886">
    <property type="term" value="C:plasma membrane"/>
    <property type="evidence" value="ECO:0007669"/>
    <property type="project" value="UniProtKB-SubCell"/>
</dbReference>
<evidence type="ECO:0008006" key="9">
    <source>
        <dbReference type="Google" id="ProtNLM"/>
    </source>
</evidence>
<organism evidence="8">
    <name type="scientific">marine sediment metagenome</name>
    <dbReference type="NCBI Taxonomy" id="412755"/>
    <lineage>
        <taxon>unclassified sequences</taxon>
        <taxon>metagenomes</taxon>
        <taxon>ecological metagenomes</taxon>
    </lineage>
</organism>
<comment type="caution">
    <text evidence="8">The sequence shown here is derived from an EMBL/GenBank/DDBJ whole genome shotgun (WGS) entry which is preliminary data.</text>
</comment>
<dbReference type="EMBL" id="BARU01047701">
    <property type="protein sequence ID" value="GAI01305.1"/>
    <property type="molecule type" value="Genomic_DNA"/>
</dbReference>
<dbReference type="InterPro" id="IPR036259">
    <property type="entry name" value="MFS_trans_sf"/>
</dbReference>
<keyword evidence="4 7" id="KW-0812">Transmembrane</keyword>
<proteinExistence type="predicted"/>
<evidence type="ECO:0000313" key="8">
    <source>
        <dbReference type="EMBL" id="GAI01305.1"/>
    </source>
</evidence>
<protein>
    <recommendedName>
        <fullName evidence="9">Major facilitator superfamily (MFS) profile domain-containing protein</fullName>
    </recommendedName>
</protein>
<sequence length="98" mass="10906">VMVTCDALRMVCALLIPVLFILTENIYPVFGVVFFMFLFTLFFNSARSAIIPNLVTKKQILKANSIVNFVGRAATFLGMGLGGLIVDWYIWPKLIGMA</sequence>
<reference evidence="8" key="1">
    <citation type="journal article" date="2014" name="Front. Microbiol.">
        <title>High frequency of phylogenetically diverse reductive dehalogenase-homologous genes in deep subseafloor sedimentary metagenomes.</title>
        <authorList>
            <person name="Kawai M."/>
            <person name="Futagami T."/>
            <person name="Toyoda A."/>
            <person name="Takaki Y."/>
            <person name="Nishi S."/>
            <person name="Hori S."/>
            <person name="Arai W."/>
            <person name="Tsubouchi T."/>
            <person name="Morono Y."/>
            <person name="Uchiyama I."/>
            <person name="Ito T."/>
            <person name="Fujiyama A."/>
            <person name="Inagaki F."/>
            <person name="Takami H."/>
        </authorList>
    </citation>
    <scope>NUCLEOTIDE SEQUENCE</scope>
    <source>
        <strain evidence="8">Expedition CK06-06</strain>
    </source>
</reference>
<evidence type="ECO:0000256" key="3">
    <source>
        <dbReference type="ARBA" id="ARBA00022475"/>
    </source>
</evidence>
<keyword evidence="3" id="KW-1003">Cell membrane</keyword>
<keyword evidence="6 7" id="KW-0472">Membrane</keyword>
<accession>X1LFX0</accession>
<evidence type="ECO:0000256" key="2">
    <source>
        <dbReference type="ARBA" id="ARBA00022448"/>
    </source>
</evidence>
<gene>
    <name evidence="8" type="ORF">S03H2_71334</name>
</gene>
<name>X1LFX0_9ZZZZ</name>
<evidence type="ECO:0000256" key="6">
    <source>
        <dbReference type="ARBA" id="ARBA00023136"/>
    </source>
</evidence>
<keyword evidence="2" id="KW-0813">Transport</keyword>
<dbReference type="AlphaFoldDB" id="X1LFX0"/>
<dbReference type="SUPFAM" id="SSF103473">
    <property type="entry name" value="MFS general substrate transporter"/>
    <property type="match status" value="1"/>
</dbReference>
<dbReference type="PANTHER" id="PTHR43266">
    <property type="entry name" value="MACROLIDE-EFFLUX PROTEIN"/>
    <property type="match status" value="1"/>
</dbReference>